<proteinExistence type="inferred from homology"/>
<evidence type="ECO:0000313" key="11">
    <source>
        <dbReference type="Proteomes" id="UP001500620"/>
    </source>
</evidence>
<dbReference type="EC" id="1.-.-.-" evidence="8"/>
<organism evidence="10 11">
    <name type="scientific">Dactylosporangium darangshiense</name>
    <dbReference type="NCBI Taxonomy" id="579108"/>
    <lineage>
        <taxon>Bacteria</taxon>
        <taxon>Bacillati</taxon>
        <taxon>Actinomycetota</taxon>
        <taxon>Actinomycetes</taxon>
        <taxon>Micromonosporales</taxon>
        <taxon>Micromonosporaceae</taxon>
        <taxon>Dactylosporangium</taxon>
    </lineage>
</organism>
<comment type="cofactor">
    <cofactor evidence="1 8">
        <name>FMN</name>
        <dbReference type="ChEBI" id="CHEBI:58210"/>
    </cofactor>
</comment>
<keyword evidence="7 8" id="KW-0520">NAD</keyword>
<accession>A0ABP8DUZ2</accession>
<dbReference type="Proteomes" id="UP001500620">
    <property type="component" value="Unassembled WGS sequence"/>
</dbReference>
<dbReference type="InterPro" id="IPR052530">
    <property type="entry name" value="NAD(P)H_nitroreductase"/>
</dbReference>
<comment type="caution">
    <text evidence="10">The sequence shown here is derived from an EMBL/GenBank/DDBJ whole genome shotgun (WGS) entry which is preliminary data.</text>
</comment>
<gene>
    <name evidence="10" type="ORF">GCM10022255_110880</name>
</gene>
<dbReference type="SUPFAM" id="SSF55469">
    <property type="entry name" value="FMN-dependent nitroreductase-like"/>
    <property type="match status" value="1"/>
</dbReference>
<evidence type="ECO:0000256" key="2">
    <source>
        <dbReference type="ARBA" id="ARBA00007118"/>
    </source>
</evidence>
<keyword evidence="4 8" id="KW-0288">FMN</keyword>
<dbReference type="PANTHER" id="PTHR43821:SF1">
    <property type="entry name" value="NAD(P)H NITROREDUCTASE YDJA-RELATED"/>
    <property type="match status" value="1"/>
</dbReference>
<dbReference type="InterPro" id="IPR000415">
    <property type="entry name" value="Nitroreductase-like"/>
</dbReference>
<dbReference type="InterPro" id="IPR026021">
    <property type="entry name" value="YdjA-like"/>
</dbReference>
<comment type="similarity">
    <text evidence="2 8">Belongs to the nitroreductase family.</text>
</comment>
<evidence type="ECO:0000256" key="5">
    <source>
        <dbReference type="ARBA" id="ARBA00022857"/>
    </source>
</evidence>
<evidence type="ECO:0000313" key="10">
    <source>
        <dbReference type="EMBL" id="GAA4263726.1"/>
    </source>
</evidence>
<evidence type="ECO:0000256" key="6">
    <source>
        <dbReference type="ARBA" id="ARBA00023002"/>
    </source>
</evidence>
<dbReference type="EMBL" id="BAABAT010000078">
    <property type="protein sequence ID" value="GAA4263726.1"/>
    <property type="molecule type" value="Genomic_DNA"/>
</dbReference>
<reference evidence="11" key="1">
    <citation type="journal article" date="2019" name="Int. J. Syst. Evol. Microbiol.">
        <title>The Global Catalogue of Microorganisms (GCM) 10K type strain sequencing project: providing services to taxonomists for standard genome sequencing and annotation.</title>
        <authorList>
            <consortium name="The Broad Institute Genomics Platform"/>
            <consortium name="The Broad Institute Genome Sequencing Center for Infectious Disease"/>
            <person name="Wu L."/>
            <person name="Ma J."/>
        </authorList>
    </citation>
    <scope>NUCLEOTIDE SEQUENCE [LARGE SCALE GENOMIC DNA]</scope>
    <source>
        <strain evidence="11">JCM 17441</strain>
    </source>
</reference>
<keyword evidence="3 8" id="KW-0285">Flavoprotein</keyword>
<protein>
    <recommendedName>
        <fullName evidence="8">Putative NAD(P)H nitroreductase</fullName>
        <ecNumber evidence="8">1.-.-.-</ecNumber>
    </recommendedName>
</protein>
<evidence type="ECO:0000256" key="8">
    <source>
        <dbReference type="PIRNR" id="PIRNR000232"/>
    </source>
</evidence>
<evidence type="ECO:0000259" key="9">
    <source>
        <dbReference type="Pfam" id="PF00881"/>
    </source>
</evidence>
<feature type="domain" description="Nitroreductase" evidence="9">
    <location>
        <begin position="9"/>
        <end position="156"/>
    </location>
</feature>
<evidence type="ECO:0000256" key="1">
    <source>
        <dbReference type="ARBA" id="ARBA00001917"/>
    </source>
</evidence>
<dbReference type="RefSeq" id="WP_345143619.1">
    <property type="nucleotide sequence ID" value="NZ_BAABAT010000078.1"/>
</dbReference>
<keyword evidence="11" id="KW-1185">Reference proteome</keyword>
<dbReference type="Gene3D" id="3.40.109.10">
    <property type="entry name" value="NADH Oxidase"/>
    <property type="match status" value="1"/>
</dbReference>
<dbReference type="Pfam" id="PF00881">
    <property type="entry name" value="Nitroreductase"/>
    <property type="match status" value="1"/>
</dbReference>
<evidence type="ECO:0000256" key="4">
    <source>
        <dbReference type="ARBA" id="ARBA00022643"/>
    </source>
</evidence>
<sequence>MDVMTAILTRRSEHYLTEPAPSAQEFAELLAVAAAAPDHGQLQPWRWVLVDGAERQSLGACFAEEASAERMADAAAKPLRAPLLASLIFQPRLPHKVPEWEQLAAASLVNHGMMLLLHARGYGSIWRTGKNTDSPRVRQLLGVRPEERLLGWLYIGSPAGDRAAAARAPRDVTTKVTALRTPLHRLDHAESAALSV</sequence>
<evidence type="ECO:0000256" key="3">
    <source>
        <dbReference type="ARBA" id="ARBA00022630"/>
    </source>
</evidence>
<name>A0ABP8DUZ2_9ACTN</name>
<dbReference type="InterPro" id="IPR029479">
    <property type="entry name" value="Nitroreductase"/>
</dbReference>
<dbReference type="PANTHER" id="PTHR43821">
    <property type="entry name" value="NAD(P)H NITROREDUCTASE YDJA-RELATED"/>
    <property type="match status" value="1"/>
</dbReference>
<dbReference type="PIRSF" id="PIRSF000232">
    <property type="entry name" value="YdjA"/>
    <property type="match status" value="1"/>
</dbReference>
<evidence type="ECO:0000256" key="7">
    <source>
        <dbReference type="ARBA" id="ARBA00023027"/>
    </source>
</evidence>
<keyword evidence="6 8" id="KW-0560">Oxidoreductase</keyword>
<keyword evidence="5 8" id="KW-0521">NADP</keyword>